<name>A0A151XH23_9HYME</name>
<protein>
    <submittedName>
        <fullName evidence="2">Uncharacterized protein</fullName>
    </submittedName>
</protein>
<evidence type="ECO:0000313" key="3">
    <source>
        <dbReference type="Proteomes" id="UP000075809"/>
    </source>
</evidence>
<accession>A0A151XH23</accession>
<evidence type="ECO:0000313" key="2">
    <source>
        <dbReference type="EMBL" id="KYQ59696.1"/>
    </source>
</evidence>
<gene>
    <name evidence="2" type="ORF">ALC60_01362</name>
</gene>
<organism evidence="2 3">
    <name type="scientific">Mycetomoellerius zeteki</name>
    <dbReference type="NCBI Taxonomy" id="64791"/>
    <lineage>
        <taxon>Eukaryota</taxon>
        <taxon>Metazoa</taxon>
        <taxon>Ecdysozoa</taxon>
        <taxon>Arthropoda</taxon>
        <taxon>Hexapoda</taxon>
        <taxon>Insecta</taxon>
        <taxon>Pterygota</taxon>
        <taxon>Neoptera</taxon>
        <taxon>Endopterygota</taxon>
        <taxon>Hymenoptera</taxon>
        <taxon>Apocrita</taxon>
        <taxon>Aculeata</taxon>
        <taxon>Formicoidea</taxon>
        <taxon>Formicidae</taxon>
        <taxon>Myrmicinae</taxon>
        <taxon>Mycetomoellerius</taxon>
    </lineage>
</organism>
<reference evidence="2 3" key="1">
    <citation type="submission" date="2015-09" db="EMBL/GenBank/DDBJ databases">
        <title>Trachymyrmex zeteki WGS genome.</title>
        <authorList>
            <person name="Nygaard S."/>
            <person name="Hu H."/>
            <person name="Boomsma J."/>
            <person name="Zhang G."/>
        </authorList>
    </citation>
    <scope>NUCLEOTIDE SEQUENCE [LARGE SCALE GENOMIC DNA]</scope>
    <source>
        <strain evidence="2">Tzet28-1</strain>
        <tissue evidence="2">Whole body</tissue>
    </source>
</reference>
<keyword evidence="3" id="KW-1185">Reference proteome</keyword>
<evidence type="ECO:0000256" key="1">
    <source>
        <dbReference type="SAM" id="MobiDB-lite"/>
    </source>
</evidence>
<feature type="region of interest" description="Disordered" evidence="1">
    <location>
        <begin position="1"/>
        <end position="63"/>
    </location>
</feature>
<dbReference type="Proteomes" id="UP000075809">
    <property type="component" value="Unassembled WGS sequence"/>
</dbReference>
<sequence>REEGKKKPRVVSQGLRNSRQRRPKSSVVPRSYGNDDDDDVLGGEIGSNVSDTARGAKNQDDDHGLRTRYTIRFLAHSDGSGRSLGSLESTALSRAFPTAPRQPLAYPPPPLLPTVRSYRVRGKLNRARGT</sequence>
<feature type="non-terminal residue" evidence="2">
    <location>
        <position position="1"/>
    </location>
</feature>
<dbReference type="EMBL" id="KQ982138">
    <property type="protein sequence ID" value="KYQ59696.1"/>
    <property type="molecule type" value="Genomic_DNA"/>
</dbReference>
<dbReference type="AlphaFoldDB" id="A0A151XH23"/>
<proteinExistence type="predicted"/>